<protein>
    <submittedName>
        <fullName evidence="3">Sex determination protein tasselseed-2</fullName>
    </submittedName>
</protein>
<evidence type="ECO:0000313" key="3">
    <source>
        <dbReference type="EMBL" id="KAK1310510.1"/>
    </source>
</evidence>
<dbReference type="PRINTS" id="PR00081">
    <property type="entry name" value="GDHRDH"/>
</dbReference>
<comment type="similarity">
    <text evidence="1">Belongs to the short-chain dehydrogenases/reductases (SDR) family.</text>
</comment>
<sequence length="323" mass="33914">MREAIRSDHGPSITVVHSLVGSEETETMLGLFKRKCLWEALTMGRACFSSAVSTGRLQDKVALITGGASGLGKAAAREFIKQGSHVIIADIDPETGPATASELGPNAHFIHCDVTVENQVSEAVGFAVTRHGRLDIMYNNAGITGRPGPPGIAELDLDEFDRVMRVNVRGTIAGLKHAARVMVPARAGSIICTASISGVLGGLGPHPYTVSKSAVPGLVRSAAAELGRVGVRVNCVSPFVVATPLVLGQIGAYYPGVGRARVEEVVRGLGELAGAECEEIDVARAAVYLASDEAKYVTGHNLVIDGGFTCFKRLEFPAPDQME</sequence>
<dbReference type="FunFam" id="3.40.50.720:FF:000084">
    <property type="entry name" value="Short-chain dehydrogenase reductase"/>
    <property type="match status" value="1"/>
</dbReference>
<evidence type="ECO:0000313" key="4">
    <source>
        <dbReference type="Proteomes" id="UP001180020"/>
    </source>
</evidence>
<dbReference type="EMBL" id="JAUJYO010000008">
    <property type="protein sequence ID" value="KAK1310510.1"/>
    <property type="molecule type" value="Genomic_DNA"/>
</dbReference>
<evidence type="ECO:0000256" key="1">
    <source>
        <dbReference type="ARBA" id="ARBA00006484"/>
    </source>
</evidence>
<accession>A0AAV9EAJ1</accession>
<dbReference type="InterPro" id="IPR036291">
    <property type="entry name" value="NAD(P)-bd_dom_sf"/>
</dbReference>
<reference evidence="3" key="1">
    <citation type="journal article" date="2023" name="Nat. Commun.">
        <title>Diploid and tetraploid genomes of Acorus and the evolution of monocots.</title>
        <authorList>
            <person name="Ma L."/>
            <person name="Liu K.W."/>
            <person name="Li Z."/>
            <person name="Hsiao Y.Y."/>
            <person name="Qi Y."/>
            <person name="Fu T."/>
            <person name="Tang G.D."/>
            <person name="Zhang D."/>
            <person name="Sun W.H."/>
            <person name="Liu D.K."/>
            <person name="Li Y."/>
            <person name="Chen G.Z."/>
            <person name="Liu X.D."/>
            <person name="Liao X.Y."/>
            <person name="Jiang Y.T."/>
            <person name="Yu X."/>
            <person name="Hao Y."/>
            <person name="Huang J."/>
            <person name="Zhao X.W."/>
            <person name="Ke S."/>
            <person name="Chen Y.Y."/>
            <person name="Wu W.L."/>
            <person name="Hsu J.L."/>
            <person name="Lin Y.F."/>
            <person name="Huang M.D."/>
            <person name="Li C.Y."/>
            <person name="Huang L."/>
            <person name="Wang Z.W."/>
            <person name="Zhao X."/>
            <person name="Zhong W.Y."/>
            <person name="Peng D.H."/>
            <person name="Ahmad S."/>
            <person name="Lan S."/>
            <person name="Zhang J.S."/>
            <person name="Tsai W.C."/>
            <person name="Van de Peer Y."/>
            <person name="Liu Z.J."/>
        </authorList>
    </citation>
    <scope>NUCLEOTIDE SEQUENCE</scope>
    <source>
        <strain evidence="3">CP</strain>
    </source>
</reference>
<keyword evidence="4" id="KW-1185">Reference proteome</keyword>
<organism evidence="3 4">
    <name type="scientific">Acorus calamus</name>
    <name type="common">Sweet flag</name>
    <dbReference type="NCBI Taxonomy" id="4465"/>
    <lineage>
        <taxon>Eukaryota</taxon>
        <taxon>Viridiplantae</taxon>
        <taxon>Streptophyta</taxon>
        <taxon>Embryophyta</taxon>
        <taxon>Tracheophyta</taxon>
        <taxon>Spermatophyta</taxon>
        <taxon>Magnoliopsida</taxon>
        <taxon>Liliopsida</taxon>
        <taxon>Acoraceae</taxon>
        <taxon>Acorus</taxon>
    </lineage>
</organism>
<dbReference type="PRINTS" id="PR00080">
    <property type="entry name" value="SDRFAMILY"/>
</dbReference>
<reference evidence="3" key="2">
    <citation type="submission" date="2023-06" db="EMBL/GenBank/DDBJ databases">
        <authorList>
            <person name="Ma L."/>
            <person name="Liu K.-W."/>
            <person name="Li Z."/>
            <person name="Hsiao Y.-Y."/>
            <person name="Qi Y."/>
            <person name="Fu T."/>
            <person name="Tang G."/>
            <person name="Zhang D."/>
            <person name="Sun W.-H."/>
            <person name="Liu D.-K."/>
            <person name="Li Y."/>
            <person name="Chen G.-Z."/>
            <person name="Liu X.-D."/>
            <person name="Liao X.-Y."/>
            <person name="Jiang Y.-T."/>
            <person name="Yu X."/>
            <person name="Hao Y."/>
            <person name="Huang J."/>
            <person name="Zhao X.-W."/>
            <person name="Ke S."/>
            <person name="Chen Y.-Y."/>
            <person name="Wu W.-L."/>
            <person name="Hsu J.-L."/>
            <person name="Lin Y.-F."/>
            <person name="Huang M.-D."/>
            <person name="Li C.-Y."/>
            <person name="Huang L."/>
            <person name="Wang Z.-W."/>
            <person name="Zhao X."/>
            <person name="Zhong W.-Y."/>
            <person name="Peng D.-H."/>
            <person name="Ahmad S."/>
            <person name="Lan S."/>
            <person name="Zhang J.-S."/>
            <person name="Tsai W.-C."/>
            <person name="Van De Peer Y."/>
            <person name="Liu Z.-J."/>
        </authorList>
    </citation>
    <scope>NUCLEOTIDE SEQUENCE</scope>
    <source>
        <strain evidence="3">CP</strain>
        <tissue evidence="3">Leaves</tissue>
    </source>
</reference>
<name>A0AAV9EAJ1_ACOCL</name>
<gene>
    <name evidence="3" type="primary">TS2</name>
    <name evidence="3" type="ORF">QJS10_CPA08g00420</name>
</gene>
<keyword evidence="2" id="KW-0560">Oxidoreductase</keyword>
<dbReference type="InterPro" id="IPR002347">
    <property type="entry name" value="SDR_fam"/>
</dbReference>
<dbReference type="Pfam" id="PF13561">
    <property type="entry name" value="adh_short_C2"/>
    <property type="match status" value="1"/>
</dbReference>
<dbReference type="AlphaFoldDB" id="A0AAV9EAJ1"/>
<evidence type="ECO:0000256" key="2">
    <source>
        <dbReference type="ARBA" id="ARBA00023002"/>
    </source>
</evidence>
<dbReference type="PANTHER" id="PTHR43180:SF55">
    <property type="entry name" value="ALCOHOL DEHYDROGENASE-LIKE PROTEIN"/>
    <property type="match status" value="1"/>
</dbReference>
<proteinExistence type="inferred from homology"/>
<dbReference type="GO" id="GO:0016491">
    <property type="term" value="F:oxidoreductase activity"/>
    <property type="evidence" value="ECO:0007669"/>
    <property type="project" value="UniProtKB-KW"/>
</dbReference>
<dbReference type="SUPFAM" id="SSF51735">
    <property type="entry name" value="NAD(P)-binding Rossmann-fold domains"/>
    <property type="match status" value="1"/>
</dbReference>
<dbReference type="Gene3D" id="3.40.50.720">
    <property type="entry name" value="NAD(P)-binding Rossmann-like Domain"/>
    <property type="match status" value="1"/>
</dbReference>
<dbReference type="Proteomes" id="UP001180020">
    <property type="component" value="Unassembled WGS sequence"/>
</dbReference>
<dbReference type="PANTHER" id="PTHR43180">
    <property type="entry name" value="3-OXOACYL-(ACYL-CARRIER-PROTEIN) REDUCTASE (AFU_ORTHOLOGUE AFUA_6G11210)"/>
    <property type="match status" value="1"/>
</dbReference>
<comment type="caution">
    <text evidence="3">The sequence shown here is derived from an EMBL/GenBank/DDBJ whole genome shotgun (WGS) entry which is preliminary data.</text>
</comment>